<reference evidence="6" key="1">
    <citation type="submission" date="2018-11" db="EMBL/GenBank/DDBJ databases">
        <title>Complete genome sequence of Paenibacillus sp. ML311-T8.</title>
        <authorList>
            <person name="Nam Y.-D."/>
            <person name="Kang J."/>
            <person name="Chung W.-H."/>
            <person name="Park Y.S."/>
        </authorList>
    </citation>
    <scope>NUCLEOTIDE SEQUENCE [LARGE SCALE GENOMIC DNA]</scope>
    <source>
        <strain evidence="6">ML311-T8</strain>
    </source>
</reference>
<gene>
    <name evidence="5" type="ORF">EHS13_07920</name>
</gene>
<proteinExistence type="inferred from homology"/>
<evidence type="ECO:0000256" key="2">
    <source>
        <dbReference type="ARBA" id="ARBA00008558"/>
    </source>
</evidence>
<evidence type="ECO:0000256" key="3">
    <source>
        <dbReference type="ARBA" id="ARBA00023235"/>
    </source>
</evidence>
<keyword evidence="6" id="KW-1185">Reference proteome</keyword>
<dbReference type="InterPro" id="IPR028584">
    <property type="entry name" value="Cellobiose_2_epim"/>
</dbReference>
<dbReference type="PANTHER" id="PTHR15108">
    <property type="entry name" value="N-ACYLGLUCOSAMINE-2-EPIMERASE"/>
    <property type="match status" value="1"/>
</dbReference>
<evidence type="ECO:0000256" key="1">
    <source>
        <dbReference type="ARBA" id="ARBA00001470"/>
    </source>
</evidence>
<dbReference type="OrthoDB" id="5141876at2"/>
<dbReference type="Gene3D" id="1.50.10.10">
    <property type="match status" value="1"/>
</dbReference>
<name>A0A6B8RF50_9BACL</name>
<comment type="catalytic activity">
    <reaction evidence="1 4">
        <text>D-cellobiose = beta-D-glucosyl-(1-&gt;4)-D-mannopyranose</text>
        <dbReference type="Rhea" id="RHEA:23384"/>
        <dbReference type="ChEBI" id="CHEBI:17057"/>
        <dbReference type="ChEBI" id="CHEBI:47931"/>
        <dbReference type="EC" id="5.1.3.11"/>
    </reaction>
</comment>
<comment type="similarity">
    <text evidence="4">Belongs to the cellobiose 2-epimerase family.</text>
</comment>
<dbReference type="KEGG" id="ppsc:EHS13_07920"/>
<dbReference type="Pfam" id="PF07221">
    <property type="entry name" value="GlcNAc_2-epim"/>
    <property type="match status" value="1"/>
</dbReference>
<comment type="function">
    <text evidence="4">Catalyzes the reversible epimerization of cellobiose to 4-O-beta-D-glucopyranosyl-D-mannose (Glc-Man).</text>
</comment>
<evidence type="ECO:0000313" key="5">
    <source>
        <dbReference type="EMBL" id="QGQ94810.1"/>
    </source>
</evidence>
<dbReference type="SUPFAM" id="SSF48208">
    <property type="entry name" value="Six-hairpin glycosidases"/>
    <property type="match status" value="1"/>
</dbReference>
<dbReference type="GO" id="GO:0047736">
    <property type="term" value="F:cellobiose epimerase activity"/>
    <property type="evidence" value="ECO:0007669"/>
    <property type="project" value="UniProtKB-UniRule"/>
</dbReference>
<dbReference type="InterPro" id="IPR010819">
    <property type="entry name" value="AGE/CE"/>
</dbReference>
<protein>
    <recommendedName>
        <fullName evidence="4">Cellobiose 2-epimerase</fullName>
        <shortName evidence="4">CE</shortName>
        <ecNumber evidence="4">5.1.3.11</ecNumber>
    </recommendedName>
</protein>
<organism evidence="5 6">
    <name type="scientific">Paenibacillus psychroresistens</name>
    <dbReference type="NCBI Taxonomy" id="1778678"/>
    <lineage>
        <taxon>Bacteria</taxon>
        <taxon>Bacillati</taxon>
        <taxon>Bacillota</taxon>
        <taxon>Bacilli</taxon>
        <taxon>Bacillales</taxon>
        <taxon>Paenibacillaceae</taxon>
        <taxon>Paenibacillus</taxon>
    </lineage>
</organism>
<evidence type="ECO:0000313" key="6">
    <source>
        <dbReference type="Proteomes" id="UP000426246"/>
    </source>
</evidence>
<keyword evidence="3 4" id="KW-0413">Isomerase</keyword>
<dbReference type="Proteomes" id="UP000426246">
    <property type="component" value="Chromosome"/>
</dbReference>
<comment type="similarity">
    <text evidence="2">Belongs to the N-acylglucosamine 2-epimerase family.</text>
</comment>
<dbReference type="EC" id="5.1.3.11" evidence="4"/>
<accession>A0A6B8RF50</accession>
<dbReference type="HAMAP" id="MF_00929">
    <property type="entry name" value="Cellobiose_2_epim"/>
    <property type="match status" value="1"/>
</dbReference>
<dbReference type="InterPro" id="IPR008928">
    <property type="entry name" value="6-hairpin_glycosidase_sf"/>
</dbReference>
<dbReference type="GO" id="GO:0005975">
    <property type="term" value="P:carbohydrate metabolic process"/>
    <property type="evidence" value="ECO:0007669"/>
    <property type="project" value="InterPro"/>
</dbReference>
<dbReference type="InterPro" id="IPR012341">
    <property type="entry name" value="6hp_glycosidase-like_sf"/>
</dbReference>
<dbReference type="AlphaFoldDB" id="A0A6B8RF50"/>
<sequence length="404" mass="47178">MTLTQQLAILPEFKHSIQKELDNILQFWIDHAVDERNGGFYGEISNDLIINHSAPKGLVLQARILWTYSKAFLTFKADKYLKMAQRAYDYLVEAFWDREFEGYYWHVDEQGKPLNTRKQIYGQAFVVYGLTEYYKVSGDPESLQKAITLYKKIEAVSFDEAHLGYFEAFNREWELEDDLRLSSSDLNEKKSMNTHLHILEAYSNLITVWDDLELKRRQKALIEVMLDHIVDEKQQHFKLFFDEAWTSKSEHISFGHDIEGSWLLVEAAHLLHDDALIKRVNATAITMADAVLQHGVDNDGALWNEAIAGYKIVDDTKDWWPQAEAAVGFLNAYQLSGRQEFLNAAIKSWDFILNYMVDSEHGEWFWQVSMDRKPNYAIAKISPWKCPYHNSRACFELLERLEIL</sequence>
<dbReference type="EMBL" id="CP034235">
    <property type="protein sequence ID" value="QGQ94810.1"/>
    <property type="molecule type" value="Genomic_DNA"/>
</dbReference>
<evidence type="ECO:0000256" key="4">
    <source>
        <dbReference type="HAMAP-Rule" id="MF_00929"/>
    </source>
</evidence>